<proteinExistence type="predicted"/>
<feature type="chain" id="PRO_5045864666" description="Alpha/beta hydrolase" evidence="1">
    <location>
        <begin position="19"/>
        <end position="322"/>
    </location>
</feature>
<feature type="signal peptide" evidence="1">
    <location>
        <begin position="1"/>
        <end position="18"/>
    </location>
</feature>
<evidence type="ECO:0000256" key="1">
    <source>
        <dbReference type="SAM" id="SignalP"/>
    </source>
</evidence>
<dbReference type="RefSeq" id="WP_345009892.1">
    <property type="nucleotide sequence ID" value="NZ_BAABFC010000003.1"/>
</dbReference>
<protein>
    <recommendedName>
        <fullName evidence="4">Alpha/beta hydrolase</fullName>
    </recommendedName>
</protein>
<evidence type="ECO:0008006" key="4">
    <source>
        <dbReference type="Google" id="ProtNLM"/>
    </source>
</evidence>
<sequence length="322" mass="34750">MRSPSLLTLALVSTLAQAAPDMAHWQTAFGLTAKQIQQGQWADQARQAYDAAQTASGQARGTLLRQASGLSLLAAHPNRRTPTDNQHYANAAAYYLAAAQALGWKTSLLPLVVQGKRVEALLHLPPQAPTAWLLLLGDEDLSGLEAESWRQAAQAEGWGLLSLDLPGNGAAKELDLDGQPDLVLAASQALREQDSKLPQLLVARGWSQPLALNALLAQDAFAATLLLCPADFSHPSALLRLRLGARTGQADALSQLQQAISLGEPISTHPLLLVAAPKHPAIHRLMPLSEEAELLPQAPCQRDDPQHWLDWLRRQLARPDRP</sequence>
<dbReference type="InterPro" id="IPR029058">
    <property type="entry name" value="AB_hydrolase_fold"/>
</dbReference>
<keyword evidence="3" id="KW-1185">Reference proteome</keyword>
<keyword evidence="1" id="KW-0732">Signal</keyword>
<dbReference type="EMBL" id="BAABFC010000003">
    <property type="protein sequence ID" value="GAA4494358.1"/>
    <property type="molecule type" value="Genomic_DNA"/>
</dbReference>
<comment type="caution">
    <text evidence="2">The sequence shown here is derived from an EMBL/GenBank/DDBJ whole genome shotgun (WGS) entry which is preliminary data.</text>
</comment>
<gene>
    <name evidence="2" type="ORF">GCM10023095_05830</name>
</gene>
<organism evidence="2 3">
    <name type="scientific">Pseudaeromonas paramecii</name>
    <dbReference type="NCBI Taxonomy" id="2138166"/>
    <lineage>
        <taxon>Bacteria</taxon>
        <taxon>Pseudomonadati</taxon>
        <taxon>Pseudomonadota</taxon>
        <taxon>Gammaproteobacteria</taxon>
        <taxon>Aeromonadales</taxon>
        <taxon>Aeromonadaceae</taxon>
        <taxon>Pseudaeromonas</taxon>
    </lineage>
</organism>
<reference evidence="3" key="1">
    <citation type="journal article" date="2019" name="Int. J. Syst. Evol. Microbiol.">
        <title>The Global Catalogue of Microorganisms (GCM) 10K type strain sequencing project: providing services to taxonomists for standard genome sequencing and annotation.</title>
        <authorList>
            <consortium name="The Broad Institute Genomics Platform"/>
            <consortium name="The Broad Institute Genome Sequencing Center for Infectious Disease"/>
            <person name="Wu L."/>
            <person name="Ma J."/>
        </authorList>
    </citation>
    <scope>NUCLEOTIDE SEQUENCE [LARGE SCALE GENOMIC DNA]</scope>
    <source>
        <strain evidence="3">JCM 32226</strain>
    </source>
</reference>
<evidence type="ECO:0000313" key="2">
    <source>
        <dbReference type="EMBL" id="GAA4494358.1"/>
    </source>
</evidence>
<name>A0ABP8Q0K7_9GAMM</name>
<accession>A0ABP8Q0K7</accession>
<evidence type="ECO:0000313" key="3">
    <source>
        <dbReference type="Proteomes" id="UP001501321"/>
    </source>
</evidence>
<dbReference type="Proteomes" id="UP001501321">
    <property type="component" value="Unassembled WGS sequence"/>
</dbReference>
<dbReference type="Gene3D" id="3.40.50.1820">
    <property type="entry name" value="alpha/beta hydrolase"/>
    <property type="match status" value="1"/>
</dbReference>
<dbReference type="SUPFAM" id="SSF53474">
    <property type="entry name" value="alpha/beta-Hydrolases"/>
    <property type="match status" value="1"/>
</dbReference>